<evidence type="ECO:0000313" key="5">
    <source>
        <dbReference type="Proteomes" id="UP000736335"/>
    </source>
</evidence>
<evidence type="ECO:0000256" key="2">
    <source>
        <dbReference type="SAM" id="SignalP"/>
    </source>
</evidence>
<reference evidence="4" key="2">
    <citation type="submission" date="2020-11" db="EMBL/GenBank/DDBJ databases">
        <authorList>
            <consortium name="DOE Joint Genome Institute"/>
            <person name="Kuo A."/>
            <person name="Miyauchi S."/>
            <person name="Kiss E."/>
            <person name="Drula E."/>
            <person name="Kohler A."/>
            <person name="Sanchez-Garcia M."/>
            <person name="Andreopoulos B."/>
            <person name="Barry K.W."/>
            <person name="Bonito G."/>
            <person name="Buee M."/>
            <person name="Carver A."/>
            <person name="Chen C."/>
            <person name="Cichocki N."/>
            <person name="Clum A."/>
            <person name="Culley D."/>
            <person name="Crous P.W."/>
            <person name="Fauchery L."/>
            <person name="Girlanda M."/>
            <person name="Hayes R."/>
            <person name="Keri Z."/>
            <person name="Labutti K."/>
            <person name="Lipzen A."/>
            <person name="Lombard V."/>
            <person name="Magnuson J."/>
            <person name="Maillard F."/>
            <person name="Morin E."/>
            <person name="Murat C."/>
            <person name="Nolan M."/>
            <person name="Ohm R."/>
            <person name="Pangilinan J."/>
            <person name="Pereira M."/>
            <person name="Perotto S."/>
            <person name="Peter M."/>
            <person name="Riley R."/>
            <person name="Sitrit Y."/>
            <person name="Stielow B."/>
            <person name="Szollosi G."/>
            <person name="Zifcakova L."/>
            <person name="Stursova M."/>
            <person name="Spatafora J.W."/>
            <person name="Tedersoo L."/>
            <person name="Vaario L.-M."/>
            <person name="Yamada A."/>
            <person name="Yan M."/>
            <person name="Wang P."/>
            <person name="Xu J."/>
            <person name="Bruns T."/>
            <person name="Baldrian P."/>
            <person name="Vilgalys R."/>
            <person name="Henrissat B."/>
            <person name="Grigoriev I.V."/>
            <person name="Hibbett D."/>
            <person name="Nagy L.G."/>
            <person name="Martin F.M."/>
        </authorList>
    </citation>
    <scope>NUCLEOTIDE SEQUENCE</scope>
    <source>
        <strain evidence="4">UH-Tt-Lm1</strain>
    </source>
</reference>
<dbReference type="Proteomes" id="UP000736335">
    <property type="component" value="Unassembled WGS sequence"/>
</dbReference>
<proteinExistence type="predicted"/>
<reference evidence="4" key="1">
    <citation type="journal article" date="2020" name="Nat. Commun.">
        <title>Large-scale genome sequencing of mycorrhizal fungi provides insights into the early evolution of symbiotic traits.</title>
        <authorList>
            <person name="Miyauchi S."/>
            <person name="Kiss E."/>
            <person name="Kuo A."/>
            <person name="Drula E."/>
            <person name="Kohler A."/>
            <person name="Sanchez-Garcia M."/>
            <person name="Morin E."/>
            <person name="Andreopoulos B."/>
            <person name="Barry K.W."/>
            <person name="Bonito G."/>
            <person name="Buee M."/>
            <person name="Carver A."/>
            <person name="Chen C."/>
            <person name="Cichocki N."/>
            <person name="Clum A."/>
            <person name="Culley D."/>
            <person name="Crous P.W."/>
            <person name="Fauchery L."/>
            <person name="Girlanda M."/>
            <person name="Hayes R.D."/>
            <person name="Keri Z."/>
            <person name="LaButti K."/>
            <person name="Lipzen A."/>
            <person name="Lombard V."/>
            <person name="Magnuson J."/>
            <person name="Maillard F."/>
            <person name="Murat C."/>
            <person name="Nolan M."/>
            <person name="Ohm R.A."/>
            <person name="Pangilinan J."/>
            <person name="Pereira M.F."/>
            <person name="Perotto S."/>
            <person name="Peter M."/>
            <person name="Pfister S."/>
            <person name="Riley R."/>
            <person name="Sitrit Y."/>
            <person name="Stielow J.B."/>
            <person name="Szollosi G."/>
            <person name="Zifcakova L."/>
            <person name="Stursova M."/>
            <person name="Spatafora J.W."/>
            <person name="Tedersoo L."/>
            <person name="Vaario L.M."/>
            <person name="Yamada A."/>
            <person name="Yan M."/>
            <person name="Wang P."/>
            <person name="Xu J."/>
            <person name="Bruns T."/>
            <person name="Baldrian P."/>
            <person name="Vilgalys R."/>
            <person name="Dunand C."/>
            <person name="Henrissat B."/>
            <person name="Grigoriev I.V."/>
            <person name="Hibbett D."/>
            <person name="Nagy L.G."/>
            <person name="Martin F.M."/>
        </authorList>
    </citation>
    <scope>NUCLEOTIDE SEQUENCE</scope>
    <source>
        <strain evidence="4">UH-Tt-Lm1</strain>
    </source>
</reference>
<keyword evidence="5" id="KW-1185">Reference proteome</keyword>
<evidence type="ECO:0000256" key="1">
    <source>
        <dbReference type="SAM" id="MobiDB-lite"/>
    </source>
</evidence>
<evidence type="ECO:0000313" key="4">
    <source>
        <dbReference type="EMBL" id="KAF9785861.1"/>
    </source>
</evidence>
<dbReference type="PANTHER" id="PTHR35192">
    <property type="entry name" value="PROTEIN, PUTATIVE-RELATED"/>
    <property type="match status" value="1"/>
</dbReference>
<comment type="caution">
    <text evidence="4">The sequence shown here is derived from an EMBL/GenBank/DDBJ whole genome shotgun (WGS) entry which is preliminary data.</text>
</comment>
<feature type="domain" description="Protein CPL1-like" evidence="3">
    <location>
        <begin position="167"/>
        <end position="225"/>
    </location>
</feature>
<feature type="chain" id="PRO_5040187981" evidence="2">
    <location>
        <begin position="20"/>
        <end position="228"/>
    </location>
</feature>
<feature type="signal peptide" evidence="2">
    <location>
        <begin position="1"/>
        <end position="19"/>
    </location>
</feature>
<gene>
    <name evidence="4" type="ORF">BJ322DRAFT_1107748</name>
</gene>
<dbReference type="AlphaFoldDB" id="A0A9P6HF04"/>
<dbReference type="InterPro" id="IPR048661">
    <property type="entry name" value="CPL1-like"/>
</dbReference>
<dbReference type="PANTHER" id="PTHR35192:SF2">
    <property type="entry name" value="APPLE DOMAIN-CONTAINING PROTEIN"/>
    <property type="match status" value="1"/>
</dbReference>
<name>A0A9P6HF04_9AGAM</name>
<protein>
    <submittedName>
        <fullName evidence="4">Protein priA</fullName>
    </submittedName>
</protein>
<feature type="region of interest" description="Disordered" evidence="1">
    <location>
        <begin position="99"/>
        <end position="146"/>
    </location>
</feature>
<dbReference type="EMBL" id="WIUZ02000006">
    <property type="protein sequence ID" value="KAF9785861.1"/>
    <property type="molecule type" value="Genomic_DNA"/>
</dbReference>
<organism evidence="4 5">
    <name type="scientific">Thelephora terrestris</name>
    <dbReference type="NCBI Taxonomy" id="56493"/>
    <lineage>
        <taxon>Eukaryota</taxon>
        <taxon>Fungi</taxon>
        <taxon>Dikarya</taxon>
        <taxon>Basidiomycota</taxon>
        <taxon>Agaricomycotina</taxon>
        <taxon>Agaricomycetes</taxon>
        <taxon>Thelephorales</taxon>
        <taxon>Thelephoraceae</taxon>
        <taxon>Thelephora</taxon>
    </lineage>
</organism>
<keyword evidence="2" id="KW-0732">Signal</keyword>
<accession>A0A9P6HF04</accession>
<evidence type="ECO:0000259" key="3">
    <source>
        <dbReference type="Pfam" id="PF21671"/>
    </source>
</evidence>
<dbReference type="OrthoDB" id="439917at2759"/>
<sequence>MTLISRILLLALAVPFVLADGGNCGGGQFKWSRKDCCLPNGGPSTPPSPPSGKDCPSNWSWNHGLGCCAPHQQPPSNPPPPQCHNGWNWSDNSLCCNPPTTPSTPSKPSTPSGKPGDCDDDKNNGQNNGQKHKRLAAEKRQNRSRNVAPCPKGLSACPVSSLIGGDYECVNTLEDLDNCGGCATLGEGQNCNAIFGVWNVGCEQSACKIYTCADGYTLSQDEKSCHPL</sequence>
<feature type="compositionally biased region" description="Low complexity" evidence="1">
    <location>
        <begin position="103"/>
        <end position="115"/>
    </location>
</feature>
<dbReference type="Pfam" id="PF21671">
    <property type="entry name" value="CPL1-like"/>
    <property type="match status" value="1"/>
</dbReference>
<dbReference type="InterPro" id="IPR038955">
    <property type="entry name" value="PriA/CPL1_fungi"/>
</dbReference>